<evidence type="ECO:0000313" key="6">
    <source>
        <dbReference type="EMBL" id="KAG5386070.1"/>
    </source>
</evidence>
<keyword evidence="3 4" id="KW-1015">Disulfide bond</keyword>
<dbReference type="PROSITE" id="PS50941">
    <property type="entry name" value="CHIT_BIND_I_2"/>
    <property type="match status" value="1"/>
</dbReference>
<dbReference type="Gene3D" id="3.30.60.10">
    <property type="entry name" value="Endochitinase-like"/>
    <property type="match status" value="1"/>
</dbReference>
<dbReference type="Gene3D" id="1.10.530.10">
    <property type="match status" value="1"/>
</dbReference>
<dbReference type="Pfam" id="PF00187">
    <property type="entry name" value="Chitin_bind_1"/>
    <property type="match status" value="1"/>
</dbReference>
<keyword evidence="7" id="KW-1185">Reference proteome</keyword>
<comment type="caution">
    <text evidence="4">Lacks conserved residue(s) required for the propagation of feature annotation.</text>
</comment>
<evidence type="ECO:0000256" key="4">
    <source>
        <dbReference type="PROSITE-ProRule" id="PRU00261"/>
    </source>
</evidence>
<evidence type="ECO:0000259" key="5">
    <source>
        <dbReference type="PROSITE" id="PS50941"/>
    </source>
</evidence>
<feature type="disulfide bond" evidence="4">
    <location>
        <begin position="236"/>
        <end position="250"/>
    </location>
</feature>
<gene>
    <name evidence="6" type="primary">A09p060080.1_BraROA</name>
    <name evidence="6" type="ORF">IGI04_037540</name>
</gene>
<dbReference type="PROSITE" id="PS00773">
    <property type="entry name" value="CHITINASE_19_1"/>
    <property type="match status" value="1"/>
</dbReference>
<sequence>MEKETKSKERDITNPTNIISFSYSGFVIKKIDLVHLEKNLKLKCYWRNSCVILWFWSIQLQEEGLSSGDRRDISRSLGDEEQKTLYAKLGDILLTQTAWDVLRMLVKVEEASVQPHEDTENRHKSRTFPASAMSSNLWEILTVANFYENQLTSFQASDSFFLWPEHVHTFPLRLFIHHFTIFRHNTITSSTILQTKIKMLTHAISKPILVVIILLVLQAFCTTTKAQNCGCSPDLCCSQFGFCGNTSDYCGVGCQQGPCFAPPPANGVSVDEIVTQEFFNGIIDQAESSCAGNGFYSRGAFLEALESYSRFARIGSVDDSRREIAAFFAHVTHETGHFCYIEEINGPSRDYCDENATQYPCNPNKGYYGRGPIQLSWNFNYGPAGTAIGFDGLNAPETVATDPVISFKTALWYWTNRVQPVISQGFGATIRAINGALECDGANSATVQARVRYYTDYCRQLGVDPGNNLTC</sequence>
<protein>
    <recommendedName>
        <fullName evidence="5">Chitin-binding type-1 domain-containing protein</fullName>
    </recommendedName>
</protein>
<dbReference type="CDD" id="cd00325">
    <property type="entry name" value="chitinase_GH19"/>
    <property type="match status" value="1"/>
</dbReference>
<evidence type="ECO:0000313" key="7">
    <source>
        <dbReference type="Proteomes" id="UP000823674"/>
    </source>
</evidence>
<dbReference type="Pfam" id="PF00182">
    <property type="entry name" value="Glyco_hydro_19"/>
    <property type="match status" value="2"/>
</dbReference>
<keyword evidence="2 4" id="KW-0147">Chitin-binding</keyword>
<accession>A0ABQ7LHM3</accession>
<evidence type="ECO:0000256" key="1">
    <source>
        <dbReference type="ARBA" id="ARBA00009373"/>
    </source>
</evidence>
<evidence type="ECO:0000256" key="3">
    <source>
        <dbReference type="ARBA" id="ARBA00023157"/>
    </source>
</evidence>
<name>A0ABQ7LHM3_BRACM</name>
<dbReference type="InterPro" id="IPR036861">
    <property type="entry name" value="Endochitinase-like_sf"/>
</dbReference>
<dbReference type="InterPro" id="IPR023346">
    <property type="entry name" value="Lysozyme-like_dom_sf"/>
</dbReference>
<feature type="disulfide bond" evidence="4">
    <location>
        <begin position="231"/>
        <end position="243"/>
    </location>
</feature>
<comment type="caution">
    <text evidence="6">The sequence shown here is derived from an EMBL/GenBank/DDBJ whole genome shotgun (WGS) entry which is preliminary data.</text>
</comment>
<feature type="domain" description="Chitin-binding type-1" evidence="5">
    <location>
        <begin position="226"/>
        <end position="261"/>
    </location>
</feature>
<dbReference type="Proteomes" id="UP000823674">
    <property type="component" value="Chromosome A09"/>
</dbReference>
<dbReference type="Gene3D" id="3.30.20.10">
    <property type="entry name" value="Endochitinase, domain 2"/>
    <property type="match status" value="1"/>
</dbReference>
<dbReference type="PANTHER" id="PTHR22595:SF193">
    <property type="entry name" value="ENDOCHITINASE EP3"/>
    <property type="match status" value="1"/>
</dbReference>
<reference evidence="6 7" key="1">
    <citation type="submission" date="2021-03" db="EMBL/GenBank/DDBJ databases">
        <authorList>
            <person name="King G.J."/>
            <person name="Bancroft I."/>
            <person name="Baten A."/>
            <person name="Bloomfield J."/>
            <person name="Borpatragohain P."/>
            <person name="He Z."/>
            <person name="Irish N."/>
            <person name="Irwin J."/>
            <person name="Liu K."/>
            <person name="Mauleon R.P."/>
            <person name="Moore J."/>
            <person name="Morris R."/>
            <person name="Ostergaard L."/>
            <person name="Wang B."/>
            <person name="Wells R."/>
        </authorList>
    </citation>
    <scope>NUCLEOTIDE SEQUENCE [LARGE SCALE GENOMIC DNA]</scope>
    <source>
        <strain evidence="6">R-o-18</strain>
        <tissue evidence="6">Leaf</tissue>
    </source>
</reference>
<dbReference type="PROSITE" id="PS00026">
    <property type="entry name" value="CHIT_BIND_I_1"/>
    <property type="match status" value="1"/>
</dbReference>
<proteinExistence type="inferred from homology"/>
<dbReference type="EMBL" id="JADBGQ010000008">
    <property type="protein sequence ID" value="KAG5386070.1"/>
    <property type="molecule type" value="Genomic_DNA"/>
</dbReference>
<dbReference type="SUPFAM" id="SSF53955">
    <property type="entry name" value="Lysozyme-like"/>
    <property type="match status" value="1"/>
</dbReference>
<dbReference type="InterPro" id="IPR018371">
    <property type="entry name" value="Chitin-binding_1_CS"/>
</dbReference>
<dbReference type="SMART" id="SM00270">
    <property type="entry name" value="ChtBD1"/>
    <property type="match status" value="1"/>
</dbReference>
<dbReference type="SUPFAM" id="SSF57016">
    <property type="entry name" value="Plant lectins/antimicrobial peptides"/>
    <property type="match status" value="1"/>
</dbReference>
<organism evidence="6 7">
    <name type="scientific">Brassica rapa subsp. trilocularis</name>
    <dbReference type="NCBI Taxonomy" id="1813537"/>
    <lineage>
        <taxon>Eukaryota</taxon>
        <taxon>Viridiplantae</taxon>
        <taxon>Streptophyta</taxon>
        <taxon>Embryophyta</taxon>
        <taxon>Tracheophyta</taxon>
        <taxon>Spermatophyta</taxon>
        <taxon>Magnoliopsida</taxon>
        <taxon>eudicotyledons</taxon>
        <taxon>Gunneridae</taxon>
        <taxon>Pentapetalae</taxon>
        <taxon>rosids</taxon>
        <taxon>malvids</taxon>
        <taxon>Brassicales</taxon>
        <taxon>Brassicaceae</taxon>
        <taxon>Brassiceae</taxon>
        <taxon>Brassica</taxon>
    </lineage>
</organism>
<dbReference type="InterPro" id="IPR001002">
    <property type="entry name" value="Chitin-bd_1"/>
</dbReference>
<dbReference type="PANTHER" id="PTHR22595">
    <property type="entry name" value="CHITINASE-RELATED"/>
    <property type="match status" value="1"/>
</dbReference>
<comment type="similarity">
    <text evidence="1">Belongs to the glycosyl hydrolase 19 family. Chitinase class I subfamily.</text>
</comment>
<dbReference type="InterPro" id="IPR000726">
    <property type="entry name" value="Glyco_hydro_19_cat"/>
</dbReference>
<evidence type="ECO:0000256" key="2">
    <source>
        <dbReference type="ARBA" id="ARBA00022669"/>
    </source>
</evidence>
<dbReference type="CDD" id="cd00035">
    <property type="entry name" value="ChtBD1"/>
    <property type="match status" value="1"/>
</dbReference>